<dbReference type="Proteomes" id="UP000199288">
    <property type="component" value="Unassembled WGS sequence"/>
</dbReference>
<sequence>MDQSLRNAHSPRLPAGPGHRQLRDPAADTGGTVVVETRRASGSTSRLRSVLLTQGNPNYTNVTKTLDVINAKPWQIGKVDYRWEVTFAPGELAQWKDGVMVNLGNADGGVIDGRITHELVIDGKPTGHIF</sequence>
<protein>
    <submittedName>
        <fullName evidence="2">Uncharacterized protein</fullName>
    </submittedName>
</protein>
<feature type="region of interest" description="Disordered" evidence="1">
    <location>
        <begin position="1"/>
        <end position="31"/>
    </location>
</feature>
<organism evidence="2 3">
    <name type="scientific">Bowdeniella nasicola</name>
    <dbReference type="NCBI Taxonomy" id="208480"/>
    <lineage>
        <taxon>Bacteria</taxon>
        <taxon>Bacillati</taxon>
        <taxon>Actinomycetota</taxon>
        <taxon>Actinomycetes</taxon>
        <taxon>Actinomycetales</taxon>
        <taxon>Actinomycetaceae</taxon>
        <taxon>Bowdeniella</taxon>
    </lineage>
</organism>
<evidence type="ECO:0000313" key="3">
    <source>
        <dbReference type="Proteomes" id="UP000199288"/>
    </source>
</evidence>
<proteinExistence type="predicted"/>
<dbReference type="RefSeq" id="WP_092565588.1">
    <property type="nucleotide sequence ID" value="NZ_FNQV01000014.1"/>
</dbReference>
<reference evidence="3" key="1">
    <citation type="submission" date="2016-10" db="EMBL/GenBank/DDBJ databases">
        <authorList>
            <person name="Varghese N."/>
            <person name="Submissions S."/>
        </authorList>
    </citation>
    <scope>NUCLEOTIDE SEQUENCE [LARGE SCALE GENOMIC DNA]</scope>
    <source>
        <strain evidence="3">KPR-1</strain>
    </source>
</reference>
<evidence type="ECO:0000256" key="1">
    <source>
        <dbReference type="SAM" id="MobiDB-lite"/>
    </source>
</evidence>
<keyword evidence="3" id="KW-1185">Reference proteome</keyword>
<dbReference type="AlphaFoldDB" id="A0A1H4CVT7"/>
<accession>A0A1H4CVT7</accession>
<evidence type="ECO:0000313" key="2">
    <source>
        <dbReference type="EMBL" id="SEA64511.1"/>
    </source>
</evidence>
<dbReference type="EMBL" id="FNQV01000014">
    <property type="protein sequence ID" value="SEA64511.1"/>
    <property type="molecule type" value="Genomic_DNA"/>
</dbReference>
<name>A0A1H4CVT7_9ACTO</name>
<gene>
    <name evidence="2" type="ORF">SAMN02910418_02061</name>
</gene>